<protein>
    <submittedName>
        <fullName evidence="4">Iron-binding protein IscA</fullName>
    </submittedName>
</protein>
<dbReference type="Pfam" id="PF01521">
    <property type="entry name" value="Fe-S_biosyn"/>
    <property type="match status" value="1"/>
</dbReference>
<feature type="domain" description="Core" evidence="3">
    <location>
        <begin position="21"/>
        <end position="121"/>
    </location>
</feature>
<dbReference type="InterPro" id="IPR050322">
    <property type="entry name" value="Fe-S_cluster_asmbl/transfer"/>
</dbReference>
<keyword evidence="2" id="KW-0408">Iron</keyword>
<proteinExistence type="inferred from homology"/>
<dbReference type="Gene3D" id="2.60.300.12">
    <property type="entry name" value="HesB-like domain"/>
    <property type="match status" value="1"/>
</dbReference>
<evidence type="ECO:0000313" key="5">
    <source>
        <dbReference type="Proteomes" id="UP000095697"/>
    </source>
</evidence>
<organism evidence="4 5">
    <name type="scientific">Candidatus Mikella endobia</name>
    <dbReference type="NCBI Taxonomy" id="1778264"/>
    <lineage>
        <taxon>Bacteria</taxon>
        <taxon>Pseudomonadati</taxon>
        <taxon>Pseudomonadota</taxon>
        <taxon>Gammaproteobacteria</taxon>
        <taxon>Enterobacterales</taxon>
        <taxon>Enterobacteriaceae</taxon>
        <taxon>Candidatus Mikella</taxon>
    </lineage>
</organism>
<dbReference type="PATRIC" id="fig|1778264.3.peg.244"/>
<dbReference type="PANTHER" id="PTHR10072">
    <property type="entry name" value="IRON-SULFUR CLUSTER ASSEMBLY PROTEIN"/>
    <property type="match status" value="1"/>
</dbReference>
<accession>A0A143WR30</accession>
<dbReference type="RefSeq" id="WP_067569527.1">
    <property type="nucleotide sequence ID" value="NZ_LN999831.1"/>
</dbReference>
<dbReference type="STRING" id="1778264.PMARG_ME00273"/>
<evidence type="ECO:0000259" key="3">
    <source>
        <dbReference type="Pfam" id="PF01521"/>
    </source>
</evidence>
<comment type="similarity">
    <text evidence="1">Belongs to the HesB/IscA family.</text>
</comment>
<dbReference type="GO" id="GO:0051537">
    <property type="term" value="F:2 iron, 2 sulfur cluster binding"/>
    <property type="evidence" value="ECO:0007669"/>
    <property type="project" value="TreeGrafter"/>
</dbReference>
<dbReference type="InterPro" id="IPR017870">
    <property type="entry name" value="FeS_cluster_insertion_CS"/>
</dbReference>
<dbReference type="KEGG" id="cmik:PMARG_ME00273"/>
<dbReference type="OrthoDB" id="9801228at2"/>
<dbReference type="PROSITE" id="PS01152">
    <property type="entry name" value="HESB"/>
    <property type="match status" value="1"/>
</dbReference>
<evidence type="ECO:0000256" key="1">
    <source>
        <dbReference type="ARBA" id="ARBA00006718"/>
    </source>
</evidence>
<evidence type="ECO:0000256" key="2">
    <source>
        <dbReference type="ARBA" id="ARBA00023004"/>
    </source>
</evidence>
<dbReference type="EMBL" id="LN999831">
    <property type="protein sequence ID" value="CUX96007.1"/>
    <property type="molecule type" value="Genomic_DNA"/>
</dbReference>
<evidence type="ECO:0000313" key="4">
    <source>
        <dbReference type="EMBL" id="CUX96007.1"/>
    </source>
</evidence>
<gene>
    <name evidence="4" type="primary">iscA</name>
    <name evidence="4" type="ORF">PMARG_ME00273</name>
</gene>
<name>A0A143WR30_9ENTR</name>
<reference evidence="5" key="1">
    <citation type="submission" date="2016-01" db="EMBL/GenBank/DDBJ databases">
        <authorList>
            <person name="Husnik F."/>
        </authorList>
    </citation>
    <scope>NUCLEOTIDE SEQUENCE [LARGE SCALE GENOMIC DNA]</scope>
</reference>
<keyword evidence="5" id="KW-1185">Reference proteome</keyword>
<dbReference type="GO" id="GO:0016226">
    <property type="term" value="P:iron-sulfur cluster assembly"/>
    <property type="evidence" value="ECO:0007669"/>
    <property type="project" value="InterPro"/>
</dbReference>
<dbReference type="NCBIfam" id="TIGR00049">
    <property type="entry name" value="iron-sulfur cluster assembly accessory protein"/>
    <property type="match status" value="1"/>
</dbReference>
<dbReference type="InterPro" id="IPR000361">
    <property type="entry name" value="ATAP_core_dom"/>
</dbReference>
<dbReference type="AlphaFoldDB" id="A0A143WR30"/>
<dbReference type="GO" id="GO:0005829">
    <property type="term" value="C:cytosol"/>
    <property type="evidence" value="ECO:0007669"/>
    <property type="project" value="TreeGrafter"/>
</dbReference>
<dbReference type="Proteomes" id="UP000095697">
    <property type="component" value="Chromosome I"/>
</dbReference>
<dbReference type="SUPFAM" id="SSF89360">
    <property type="entry name" value="HesB-like domain"/>
    <property type="match status" value="1"/>
</dbReference>
<dbReference type="PANTHER" id="PTHR10072:SF47">
    <property type="entry name" value="PROTEIN SUFA"/>
    <property type="match status" value="1"/>
</dbReference>
<sequence length="125" mass="14256">MQLDDNNMERFSMENNIWHGVTLTNSAVRKINKLMEDDSIMLGLRFSIKKSGCAGFKYFLEKVTQINNNDIVYETNGARLYVSIKAMPFIDGTVLDYIQQGINYVFKFNNPKAQYTCGCGKSFGL</sequence>
<dbReference type="InterPro" id="IPR016092">
    <property type="entry name" value="ATAP"/>
</dbReference>
<dbReference type="InterPro" id="IPR035903">
    <property type="entry name" value="HesB-like_dom_sf"/>
</dbReference>
<dbReference type="NCBIfam" id="NF007050">
    <property type="entry name" value="PRK09504.1"/>
    <property type="match status" value="1"/>
</dbReference>